<dbReference type="InterPro" id="IPR008220">
    <property type="entry name" value="HAT_MetX-like"/>
</dbReference>
<reference evidence="10 11" key="1">
    <citation type="submission" date="2018-04" db="EMBL/GenBank/DDBJ databases">
        <title>Genomic Encyclopedia of Archaeal and Bacterial Type Strains, Phase II (KMG-II): from individual species to whole genera.</title>
        <authorList>
            <person name="Goeker M."/>
        </authorList>
    </citation>
    <scope>NUCLEOTIDE SEQUENCE [LARGE SCALE GENOMIC DNA]</scope>
    <source>
        <strain evidence="10 11">DSM 5822</strain>
    </source>
</reference>
<dbReference type="NCBIfam" id="TIGR01392">
    <property type="entry name" value="homoserO_Ac_trn"/>
    <property type="match status" value="1"/>
</dbReference>
<feature type="binding site" evidence="7">
    <location>
        <position position="356"/>
    </location>
    <ligand>
        <name>substrate</name>
    </ligand>
</feature>
<dbReference type="InterPro" id="IPR000073">
    <property type="entry name" value="AB_hydrolase_1"/>
</dbReference>
<evidence type="ECO:0000256" key="5">
    <source>
        <dbReference type="ARBA" id="ARBA00023167"/>
    </source>
</evidence>
<evidence type="ECO:0000256" key="3">
    <source>
        <dbReference type="ARBA" id="ARBA00022605"/>
    </source>
</evidence>
<comment type="catalytic activity">
    <reaction evidence="7">
        <text>L-homoserine + succinyl-CoA = O-succinyl-L-homoserine + CoA</text>
        <dbReference type="Rhea" id="RHEA:22008"/>
        <dbReference type="ChEBI" id="CHEBI:57287"/>
        <dbReference type="ChEBI" id="CHEBI:57292"/>
        <dbReference type="ChEBI" id="CHEBI:57476"/>
        <dbReference type="ChEBI" id="CHEBI:57661"/>
        <dbReference type="EC" id="2.3.1.46"/>
    </reaction>
</comment>
<gene>
    <name evidence="7" type="primary">metXS</name>
    <name evidence="10" type="ORF">C8N29_101499</name>
</gene>
<dbReference type="GO" id="GO:0009092">
    <property type="term" value="P:homoserine metabolic process"/>
    <property type="evidence" value="ECO:0007669"/>
    <property type="project" value="TreeGrafter"/>
</dbReference>
<dbReference type="Pfam" id="PF00561">
    <property type="entry name" value="Abhydrolase_1"/>
    <property type="match status" value="1"/>
</dbReference>
<dbReference type="AlphaFoldDB" id="A0A2T5J4D7"/>
<dbReference type="Gene3D" id="3.40.50.1820">
    <property type="entry name" value="alpha/beta hydrolase"/>
    <property type="match status" value="1"/>
</dbReference>
<dbReference type="PANTHER" id="PTHR32268">
    <property type="entry name" value="HOMOSERINE O-ACETYLTRANSFERASE"/>
    <property type="match status" value="1"/>
</dbReference>
<evidence type="ECO:0000256" key="1">
    <source>
        <dbReference type="ARBA" id="ARBA00011738"/>
    </source>
</evidence>
<dbReference type="SUPFAM" id="SSF53474">
    <property type="entry name" value="alpha/beta-Hydrolases"/>
    <property type="match status" value="1"/>
</dbReference>
<evidence type="ECO:0000256" key="4">
    <source>
        <dbReference type="ARBA" id="ARBA00022679"/>
    </source>
</evidence>
<dbReference type="Proteomes" id="UP000244223">
    <property type="component" value="Unassembled WGS sequence"/>
</dbReference>
<evidence type="ECO:0000259" key="9">
    <source>
        <dbReference type="Pfam" id="PF00561"/>
    </source>
</evidence>
<dbReference type="FunFam" id="1.10.1740.110:FF:000001">
    <property type="entry name" value="Homoserine O-acetyltransferase"/>
    <property type="match status" value="1"/>
</dbReference>
<sequence>MSHSFPADSVGLVTPQSLEVHEPLTLACERVLDAYTLMYETYGQLNADKSNAILICHALSGHHHAAGYHRADDKKAGWWDSCIGPDKAIDTNKFFVVALNNLGGCHGSTGPSSFNPATGRMYGADFPLVTVKDWVQVQVRLSDFLGIGQWAAVIGGSLGGMQVLQWSVDYPERLRSAVIIASAPKLSAQNIAFNEVARQSILSDPDFHGGHYYEMDTYPKRGLILARMVGHITYLSDDAMKQKFGRDLKSGKFLYGYDVEFQVESYLRHQGEVFSKNFDANTYLLMTKALDYFDPAREYNDNLQHALSRATCKFLVISFTTDWRFSPERSQEIVNALIAQGKDVAYADIDAPQGHDSFLFPIPRYVNLLKSFLSNIAHETQGAKHAS</sequence>
<name>A0A2T5J4D7_9GAMM</name>
<comment type="pathway">
    <text evidence="7">Amino-acid biosynthesis; L-methionine biosynthesis via de novo pathway; O-succinyl-L-homoserine from L-homoserine: step 1/1.</text>
</comment>
<comment type="caution">
    <text evidence="10">The sequence shown here is derived from an EMBL/GenBank/DDBJ whole genome shotgun (WGS) entry which is preliminary data.</text>
</comment>
<evidence type="ECO:0000313" key="11">
    <source>
        <dbReference type="Proteomes" id="UP000244223"/>
    </source>
</evidence>
<comment type="caution">
    <text evidence="7">Lacks conserved residue(s) required for the propagation of feature annotation.</text>
</comment>
<comment type="subunit">
    <text evidence="1 7">Homodimer.</text>
</comment>
<dbReference type="HAMAP" id="MF_00296">
    <property type="entry name" value="MetX_acyltransf"/>
    <property type="match status" value="1"/>
</dbReference>
<keyword evidence="6 7" id="KW-0012">Acyltransferase</keyword>
<evidence type="ECO:0000256" key="2">
    <source>
        <dbReference type="ARBA" id="ARBA00022490"/>
    </source>
</evidence>
<dbReference type="UniPathway" id="UPA00051">
    <property type="reaction ID" value="UER00075"/>
</dbReference>
<evidence type="ECO:0000313" key="10">
    <source>
        <dbReference type="EMBL" id="PTQ91426.1"/>
    </source>
</evidence>
<accession>A0A2T5J4D7</accession>
<evidence type="ECO:0000256" key="8">
    <source>
        <dbReference type="PIRSR" id="PIRSR000443-1"/>
    </source>
</evidence>
<dbReference type="InterPro" id="IPR029058">
    <property type="entry name" value="AB_hydrolase_fold"/>
</dbReference>
<dbReference type="GO" id="GO:0005737">
    <property type="term" value="C:cytoplasm"/>
    <property type="evidence" value="ECO:0007669"/>
    <property type="project" value="UniProtKB-SubCell"/>
</dbReference>
<keyword evidence="2 7" id="KW-0963">Cytoplasm</keyword>
<dbReference type="EC" id="2.3.1.46" evidence="7"/>
<dbReference type="GO" id="GO:0008899">
    <property type="term" value="F:homoserine O-succinyltransferase activity"/>
    <property type="evidence" value="ECO:0007669"/>
    <property type="project" value="UniProtKB-UniRule"/>
</dbReference>
<comment type="function">
    <text evidence="7">Transfers a succinyl group from succinyl-CoA to L-homoserine, forming succinyl-L-homoserine.</text>
</comment>
<feature type="binding site" evidence="7">
    <location>
        <position position="227"/>
    </location>
    <ligand>
        <name>substrate</name>
    </ligand>
</feature>
<organism evidence="10 11">
    <name type="scientific">Agitococcus lubricus</name>
    <dbReference type="NCBI Taxonomy" id="1077255"/>
    <lineage>
        <taxon>Bacteria</taxon>
        <taxon>Pseudomonadati</taxon>
        <taxon>Pseudomonadota</taxon>
        <taxon>Gammaproteobacteria</taxon>
        <taxon>Moraxellales</taxon>
        <taxon>Moraxellaceae</taxon>
        <taxon>Agitococcus</taxon>
    </lineage>
</organism>
<keyword evidence="3 7" id="KW-0028">Amino-acid biosynthesis</keyword>
<feature type="site" description="Important for acyl-CoA specificity" evidence="7">
    <location>
        <position position="324"/>
    </location>
</feature>
<keyword evidence="11" id="KW-1185">Reference proteome</keyword>
<dbReference type="NCBIfam" id="NF001209">
    <property type="entry name" value="PRK00175.1"/>
    <property type="match status" value="1"/>
</dbReference>
<feature type="domain" description="AB hydrolase-1" evidence="9">
    <location>
        <begin position="51"/>
        <end position="348"/>
    </location>
</feature>
<keyword evidence="5 7" id="KW-0486">Methionine biosynthesis</keyword>
<feature type="active site" description="Nucleophile" evidence="7 8">
    <location>
        <position position="157"/>
    </location>
</feature>
<evidence type="ECO:0000256" key="6">
    <source>
        <dbReference type="ARBA" id="ARBA00023315"/>
    </source>
</evidence>
<dbReference type="RefSeq" id="WP_107864436.1">
    <property type="nucleotide sequence ID" value="NZ_QAON01000001.1"/>
</dbReference>
<feature type="active site" evidence="7 8">
    <location>
        <position position="322"/>
    </location>
</feature>
<feature type="active site" evidence="7 8">
    <location>
        <position position="355"/>
    </location>
</feature>
<dbReference type="Gene3D" id="1.10.1740.110">
    <property type="match status" value="1"/>
</dbReference>
<comment type="subcellular location">
    <subcellularLocation>
        <location evidence="7">Cytoplasm</location>
    </subcellularLocation>
</comment>
<dbReference type="GO" id="GO:0004414">
    <property type="term" value="F:homoserine O-acetyltransferase activity"/>
    <property type="evidence" value="ECO:0007669"/>
    <property type="project" value="TreeGrafter"/>
</dbReference>
<comment type="similarity">
    <text evidence="7">Belongs to the AB hydrolase superfamily. MetX family.</text>
</comment>
<dbReference type="GO" id="GO:0009086">
    <property type="term" value="P:methionine biosynthetic process"/>
    <property type="evidence" value="ECO:0007669"/>
    <property type="project" value="UniProtKB-UniRule"/>
</dbReference>
<dbReference type="OrthoDB" id="9800754at2"/>
<dbReference type="PANTHER" id="PTHR32268:SF11">
    <property type="entry name" value="HOMOSERINE O-ACETYLTRANSFERASE"/>
    <property type="match status" value="1"/>
</dbReference>
<evidence type="ECO:0000256" key="7">
    <source>
        <dbReference type="HAMAP-Rule" id="MF_00296"/>
    </source>
</evidence>
<keyword evidence="4 7" id="KW-0808">Transferase</keyword>
<protein>
    <recommendedName>
        <fullName evidence="7">Homoserine O-succinyltransferase</fullName>
        <shortName evidence="7">HST</shortName>
        <ecNumber evidence="7">2.3.1.46</ecNumber>
    </recommendedName>
    <alternativeName>
        <fullName evidence="7">Homoserine transsuccinylase</fullName>
        <shortName evidence="7">HTS</shortName>
    </alternativeName>
</protein>
<dbReference type="PIRSF" id="PIRSF000443">
    <property type="entry name" value="Homoser_Ac_trans"/>
    <property type="match status" value="1"/>
</dbReference>
<dbReference type="EMBL" id="QAON01000001">
    <property type="protein sequence ID" value="PTQ91426.1"/>
    <property type="molecule type" value="Genomic_DNA"/>
</dbReference>
<proteinExistence type="inferred from homology"/>